<comment type="caution">
    <text evidence="1">The sequence shown here is derived from an EMBL/GenBank/DDBJ whole genome shotgun (WGS) entry which is preliminary data.</text>
</comment>
<evidence type="ECO:0000313" key="1">
    <source>
        <dbReference type="EMBL" id="TCN25505.1"/>
    </source>
</evidence>
<dbReference type="RefSeq" id="WP_132005317.1">
    <property type="nucleotide sequence ID" value="NZ_JABUHM010000003.1"/>
</dbReference>
<keyword evidence="2" id="KW-1185">Reference proteome</keyword>
<organism evidence="1 2">
    <name type="scientific">Mesobacillus foraminis</name>
    <dbReference type="NCBI Taxonomy" id="279826"/>
    <lineage>
        <taxon>Bacteria</taxon>
        <taxon>Bacillati</taxon>
        <taxon>Bacillota</taxon>
        <taxon>Bacilli</taxon>
        <taxon>Bacillales</taxon>
        <taxon>Bacillaceae</taxon>
        <taxon>Mesobacillus</taxon>
    </lineage>
</organism>
<name>A0A4R2BG77_9BACI</name>
<dbReference type="EMBL" id="SLVV01000005">
    <property type="protein sequence ID" value="TCN25505.1"/>
    <property type="molecule type" value="Genomic_DNA"/>
</dbReference>
<sequence length="59" mass="7130">MELTKRNLLFVYDVLLHKKIQRAGHELLCSAISLADRRFWLYPRTPEIEQIMQEHVKHN</sequence>
<reference evidence="1 2" key="1">
    <citation type="journal article" date="2015" name="Stand. Genomic Sci.">
        <title>Genomic Encyclopedia of Bacterial and Archaeal Type Strains, Phase III: the genomes of soil and plant-associated and newly described type strains.</title>
        <authorList>
            <person name="Whitman W.B."/>
            <person name="Woyke T."/>
            <person name="Klenk H.P."/>
            <person name="Zhou Y."/>
            <person name="Lilburn T.G."/>
            <person name="Beck B.J."/>
            <person name="De Vos P."/>
            <person name="Vandamme P."/>
            <person name="Eisen J.A."/>
            <person name="Garrity G."/>
            <person name="Hugenholtz P."/>
            <person name="Kyrpides N.C."/>
        </authorList>
    </citation>
    <scope>NUCLEOTIDE SEQUENCE [LARGE SCALE GENOMIC DNA]</scope>
    <source>
        <strain evidence="1 2">CV53</strain>
    </source>
</reference>
<protein>
    <submittedName>
        <fullName evidence="1">Uncharacterized protein</fullName>
    </submittedName>
</protein>
<evidence type="ECO:0000313" key="2">
    <source>
        <dbReference type="Proteomes" id="UP000295689"/>
    </source>
</evidence>
<dbReference type="Proteomes" id="UP000295689">
    <property type="component" value="Unassembled WGS sequence"/>
</dbReference>
<gene>
    <name evidence="1" type="ORF">EV146_105162</name>
</gene>
<proteinExistence type="predicted"/>
<accession>A0A4R2BG77</accession>
<dbReference type="AlphaFoldDB" id="A0A4R2BG77"/>